<dbReference type="Gene3D" id="3.40.30.10">
    <property type="entry name" value="Glutaredoxin"/>
    <property type="match status" value="1"/>
</dbReference>
<gene>
    <name evidence="8" type="ORF">A3B33_00575</name>
</gene>
<keyword evidence="3" id="KW-0560">Oxidoreductase</keyword>
<keyword evidence="2" id="KW-0732">Signal</keyword>
<protein>
    <recommendedName>
        <fullName evidence="7">Thioredoxin-like fold domain-containing protein</fullName>
    </recommendedName>
</protein>
<dbReference type="GO" id="GO:0016491">
    <property type="term" value="F:oxidoreductase activity"/>
    <property type="evidence" value="ECO:0007669"/>
    <property type="project" value="UniProtKB-KW"/>
</dbReference>
<evidence type="ECO:0000259" key="7">
    <source>
        <dbReference type="Pfam" id="PF13462"/>
    </source>
</evidence>
<accession>A0A1F4XZH7</accession>
<dbReference type="Proteomes" id="UP000176943">
    <property type="component" value="Unassembled WGS sequence"/>
</dbReference>
<dbReference type="Pfam" id="PF13462">
    <property type="entry name" value="Thioredoxin_4"/>
    <property type="match status" value="1"/>
</dbReference>
<keyword evidence="4" id="KW-1015">Disulfide bond</keyword>
<proteinExistence type="inferred from homology"/>
<dbReference type="InterPro" id="IPR036249">
    <property type="entry name" value="Thioredoxin-like_sf"/>
</dbReference>
<feature type="transmembrane region" description="Helical" evidence="6">
    <location>
        <begin position="6"/>
        <end position="25"/>
    </location>
</feature>
<comment type="similarity">
    <text evidence="1">Belongs to the thioredoxin family. DsbA subfamily.</text>
</comment>
<dbReference type="PANTHER" id="PTHR13887">
    <property type="entry name" value="GLUTATHIONE S-TRANSFERASE KAPPA"/>
    <property type="match status" value="1"/>
</dbReference>
<evidence type="ECO:0000256" key="6">
    <source>
        <dbReference type="SAM" id="Phobius"/>
    </source>
</evidence>
<sequence>MNQNYVLPVVIVVAGALIAGAVFWAGKSGTGGNTGGNPQSVRAYTPGQDHILGNPNAAVKVVEYADLECSFCKDFHVTMHQIMDYYGDKGNVAWIFRHFPLTQIHSKAPQEAQASECAADQGGDAAFWRYIDKVYEVTPSNNGLDLNQLPVIAQEIGLDVGAFNECLQSGKFAQKVATEYQEAVAAGGQGTPYTFLTMGGESVVLPGAQPYDSMRAAIDALLGNLSNPATVPN</sequence>
<dbReference type="EMBL" id="MEWY01000007">
    <property type="protein sequence ID" value="OGC87102.1"/>
    <property type="molecule type" value="Genomic_DNA"/>
</dbReference>
<keyword evidence="6" id="KW-0472">Membrane</keyword>
<keyword evidence="6" id="KW-0812">Transmembrane</keyword>
<name>A0A1F4XZH7_9BACT</name>
<dbReference type="PANTHER" id="PTHR13887:SF14">
    <property type="entry name" value="DISULFIDE BOND FORMATION PROTEIN D"/>
    <property type="match status" value="1"/>
</dbReference>
<evidence type="ECO:0000256" key="1">
    <source>
        <dbReference type="ARBA" id="ARBA00005791"/>
    </source>
</evidence>
<evidence type="ECO:0000256" key="2">
    <source>
        <dbReference type="ARBA" id="ARBA00022729"/>
    </source>
</evidence>
<dbReference type="SUPFAM" id="SSF52833">
    <property type="entry name" value="Thioredoxin-like"/>
    <property type="match status" value="1"/>
</dbReference>
<reference evidence="8 9" key="1">
    <citation type="journal article" date="2016" name="Nat. Commun.">
        <title>Thousands of microbial genomes shed light on interconnected biogeochemical processes in an aquifer system.</title>
        <authorList>
            <person name="Anantharaman K."/>
            <person name="Brown C.T."/>
            <person name="Hug L.A."/>
            <person name="Sharon I."/>
            <person name="Castelle C.J."/>
            <person name="Probst A.J."/>
            <person name="Thomas B.C."/>
            <person name="Singh A."/>
            <person name="Wilkins M.J."/>
            <person name="Karaoz U."/>
            <person name="Brodie E.L."/>
            <person name="Williams K.H."/>
            <person name="Hubbard S.S."/>
            <person name="Banfield J.F."/>
        </authorList>
    </citation>
    <scope>NUCLEOTIDE SEQUENCE [LARGE SCALE GENOMIC DNA]</scope>
</reference>
<evidence type="ECO:0000313" key="8">
    <source>
        <dbReference type="EMBL" id="OGC87102.1"/>
    </source>
</evidence>
<evidence type="ECO:0000256" key="3">
    <source>
        <dbReference type="ARBA" id="ARBA00023002"/>
    </source>
</evidence>
<dbReference type="AlphaFoldDB" id="A0A1F4XZH7"/>
<keyword evidence="6" id="KW-1133">Transmembrane helix</keyword>
<feature type="domain" description="Thioredoxin-like fold" evidence="7">
    <location>
        <begin position="47"/>
        <end position="220"/>
    </location>
</feature>
<keyword evidence="5" id="KW-0676">Redox-active center</keyword>
<evidence type="ECO:0000313" key="9">
    <source>
        <dbReference type="Proteomes" id="UP000176943"/>
    </source>
</evidence>
<evidence type="ECO:0000256" key="5">
    <source>
        <dbReference type="ARBA" id="ARBA00023284"/>
    </source>
</evidence>
<dbReference type="InterPro" id="IPR012336">
    <property type="entry name" value="Thioredoxin-like_fold"/>
</dbReference>
<evidence type="ECO:0000256" key="4">
    <source>
        <dbReference type="ARBA" id="ARBA00023157"/>
    </source>
</evidence>
<organism evidence="8 9">
    <name type="scientific">Candidatus Adlerbacteria bacterium RIFCSPLOWO2_01_FULL_54_16</name>
    <dbReference type="NCBI Taxonomy" id="1797244"/>
    <lineage>
        <taxon>Bacteria</taxon>
        <taxon>Candidatus Adleribacteriota</taxon>
    </lineage>
</organism>
<comment type="caution">
    <text evidence="8">The sequence shown here is derived from an EMBL/GenBank/DDBJ whole genome shotgun (WGS) entry which is preliminary data.</text>
</comment>